<keyword evidence="6 7" id="KW-0472">Membrane</keyword>
<dbReference type="OrthoDB" id="9790209at2"/>
<comment type="similarity">
    <text evidence="7">Belongs to the TRAP transporter large permease family.</text>
</comment>
<reference evidence="9 10" key="1">
    <citation type="journal article" date="2018" name="Int. J. Syst. Evol. Microbiol.">
        <title>Pseudooceanicola lipolyticus sp. nov., a marine alphaproteobacterium, reclassification of Oceanicola flagellatus as Pseudooceanicola flagellatus comb. nov. and emended description of the genus Pseudooceanicola.</title>
        <authorList>
            <person name="Huang M.-M."/>
            <person name="Guo L.-L."/>
            <person name="Wu Y.-H."/>
            <person name="Lai Q.-L."/>
            <person name="Shao Z.-Z."/>
            <person name="Wang C.-S."/>
            <person name="Wu M."/>
            <person name="Xu X.-W."/>
        </authorList>
    </citation>
    <scope>NUCLEOTIDE SEQUENCE [LARGE SCALE GENOMIC DNA]</scope>
    <source>
        <strain evidence="9 10">157</strain>
    </source>
</reference>
<feature type="transmembrane region" description="Helical" evidence="7">
    <location>
        <begin position="42"/>
        <end position="65"/>
    </location>
</feature>
<gene>
    <name evidence="9" type="ORF">CVM52_13020</name>
</gene>
<dbReference type="Proteomes" id="UP000231553">
    <property type="component" value="Unassembled WGS sequence"/>
</dbReference>
<dbReference type="InterPro" id="IPR004681">
    <property type="entry name" value="TRAP_DctM"/>
</dbReference>
<evidence type="ECO:0000256" key="5">
    <source>
        <dbReference type="ARBA" id="ARBA00022989"/>
    </source>
</evidence>
<evidence type="ECO:0000256" key="6">
    <source>
        <dbReference type="ARBA" id="ARBA00023136"/>
    </source>
</evidence>
<dbReference type="RefSeq" id="WP_100162931.1">
    <property type="nucleotide sequence ID" value="NZ_PGTB01000050.1"/>
</dbReference>
<feature type="transmembrane region" description="Helical" evidence="7">
    <location>
        <begin position="137"/>
        <end position="158"/>
    </location>
</feature>
<feature type="transmembrane region" description="Helical" evidence="7">
    <location>
        <begin position="270"/>
        <end position="292"/>
    </location>
</feature>
<keyword evidence="5 7" id="KW-1133">Transmembrane helix</keyword>
<name>A0A2M8J0G9_9RHOB</name>
<dbReference type="AlphaFoldDB" id="A0A2M8J0G9"/>
<feature type="transmembrane region" description="Helical" evidence="7">
    <location>
        <begin position="170"/>
        <end position="193"/>
    </location>
</feature>
<dbReference type="NCBIfam" id="TIGR00786">
    <property type="entry name" value="dctM"/>
    <property type="match status" value="1"/>
</dbReference>
<keyword evidence="4 7" id="KW-0812">Transmembrane</keyword>
<evidence type="ECO:0000313" key="9">
    <source>
        <dbReference type="EMBL" id="PJE36248.1"/>
    </source>
</evidence>
<evidence type="ECO:0000256" key="4">
    <source>
        <dbReference type="ARBA" id="ARBA00022692"/>
    </source>
</evidence>
<proteinExistence type="inferred from homology"/>
<evidence type="ECO:0000256" key="1">
    <source>
        <dbReference type="ARBA" id="ARBA00004429"/>
    </source>
</evidence>
<comment type="caution">
    <text evidence="7">Lacks conserved residue(s) required for the propagation of feature annotation.</text>
</comment>
<keyword evidence="2" id="KW-1003">Cell membrane</keyword>
<feature type="domain" description="TRAP C4-dicarboxylate transport system permease DctM subunit" evidence="8">
    <location>
        <begin position="7"/>
        <end position="415"/>
    </location>
</feature>
<keyword evidence="7" id="KW-0813">Transport</keyword>
<dbReference type="GO" id="GO:0005886">
    <property type="term" value="C:plasma membrane"/>
    <property type="evidence" value="ECO:0007669"/>
    <property type="project" value="UniProtKB-SubCell"/>
</dbReference>
<evidence type="ECO:0000259" key="8">
    <source>
        <dbReference type="Pfam" id="PF06808"/>
    </source>
</evidence>
<feature type="transmembrane region" description="Helical" evidence="7">
    <location>
        <begin position="77"/>
        <end position="99"/>
    </location>
</feature>
<keyword evidence="3 7" id="KW-0997">Cell inner membrane</keyword>
<comment type="subcellular location">
    <subcellularLocation>
        <location evidence="1 7">Cell inner membrane</location>
        <topology evidence="1 7">Multi-pass membrane protein</topology>
    </subcellularLocation>
</comment>
<evidence type="ECO:0000256" key="3">
    <source>
        <dbReference type="ARBA" id="ARBA00022519"/>
    </source>
</evidence>
<feature type="transmembrane region" description="Helical" evidence="7">
    <location>
        <begin position="368"/>
        <end position="388"/>
    </location>
</feature>
<feature type="transmembrane region" description="Helical" evidence="7">
    <location>
        <begin position="239"/>
        <end position="258"/>
    </location>
</feature>
<dbReference type="PANTHER" id="PTHR33362">
    <property type="entry name" value="SIALIC ACID TRAP TRANSPORTER PERMEASE PROTEIN SIAT-RELATED"/>
    <property type="match status" value="1"/>
</dbReference>
<accession>A0A2M8J0G9</accession>
<evidence type="ECO:0000256" key="2">
    <source>
        <dbReference type="ARBA" id="ARBA00022475"/>
    </source>
</evidence>
<dbReference type="InterPro" id="IPR010656">
    <property type="entry name" value="DctM"/>
</dbReference>
<comment type="subunit">
    <text evidence="7">The complex comprises the extracytoplasmic solute receptor protein and the two transmembrane proteins.</text>
</comment>
<organism evidence="9 10">
    <name type="scientific">Pseudooceanicola lipolyticus</name>
    <dbReference type="NCBI Taxonomy" id="2029104"/>
    <lineage>
        <taxon>Bacteria</taxon>
        <taxon>Pseudomonadati</taxon>
        <taxon>Pseudomonadota</taxon>
        <taxon>Alphaproteobacteria</taxon>
        <taxon>Rhodobacterales</taxon>
        <taxon>Paracoccaceae</taxon>
        <taxon>Pseudooceanicola</taxon>
    </lineage>
</organism>
<feature type="transmembrane region" description="Helical" evidence="7">
    <location>
        <begin position="395"/>
        <end position="419"/>
    </location>
</feature>
<evidence type="ECO:0000256" key="7">
    <source>
        <dbReference type="RuleBase" id="RU369079"/>
    </source>
</evidence>
<dbReference type="EMBL" id="PGTB01000050">
    <property type="protein sequence ID" value="PJE36248.1"/>
    <property type="molecule type" value="Genomic_DNA"/>
</dbReference>
<comment type="function">
    <text evidence="7">Part of the tripartite ATP-independent periplasmic (TRAP) transport system.</text>
</comment>
<feature type="transmembrane region" description="Helical" evidence="7">
    <location>
        <begin position="214"/>
        <end position="233"/>
    </location>
</feature>
<dbReference type="GO" id="GO:0022857">
    <property type="term" value="F:transmembrane transporter activity"/>
    <property type="evidence" value="ECO:0007669"/>
    <property type="project" value="UniProtKB-UniRule"/>
</dbReference>
<comment type="caution">
    <text evidence="9">The sequence shown here is derived from an EMBL/GenBank/DDBJ whole genome shotgun (WGS) entry which is preliminary data.</text>
</comment>
<dbReference type="PIRSF" id="PIRSF006066">
    <property type="entry name" value="HI0050"/>
    <property type="match status" value="1"/>
</dbReference>
<protein>
    <recommendedName>
        <fullName evidence="7">TRAP transporter large permease protein</fullName>
    </recommendedName>
</protein>
<evidence type="ECO:0000313" key="10">
    <source>
        <dbReference type="Proteomes" id="UP000231553"/>
    </source>
</evidence>
<dbReference type="PANTHER" id="PTHR33362:SF3">
    <property type="entry name" value="SIALIC ACID TRAP TRANSPORTER PERMEASE PROTEIN SIAT"/>
    <property type="match status" value="1"/>
</dbReference>
<sequence length="424" mass="44623">MSWVLLLLLVALLLTGTPIFIAMLSATLAVTWYFVGLPLEGIMQRFISGIDKFSLLAIPLFIFSANIMRSGGLSTRIIALSQALVGHLPGGMALTTIVACMLFGAVSGSSPATVVAIGGIVLPALKEARYGEQFSVGLITSSASVALIIPPSIGMIVYGVVTGTSVGDLFLAGIIPGLLLGLTFMAYAYAYAVRHRLPLAPAPSLGQVWHAFRDAGWALGVPVVIIGGIYGGVFTPTEAAAVACIYAVAVTALVYGEMNPRRLLDCAIESAMGTAQIMILIGAASGLAWLLTIEQVPQQLSGTLLGFSESKIMILLMMNLILIIAGMFIDPTSITMIFAPIFLPICLAMDISPIHLGLILVVNSAIGMYTPPFGFNLFVASGISRLSIDRMVPGVLPFILCGIAAVLLITFTPQLSLWLPELLR</sequence>
<dbReference type="Pfam" id="PF06808">
    <property type="entry name" value="DctM"/>
    <property type="match status" value="1"/>
</dbReference>
<keyword evidence="10" id="KW-1185">Reference proteome</keyword>